<proteinExistence type="predicted"/>
<dbReference type="GO" id="GO:0016787">
    <property type="term" value="F:hydrolase activity"/>
    <property type="evidence" value="ECO:0007669"/>
    <property type="project" value="UniProtKB-KW"/>
</dbReference>
<dbReference type="InterPro" id="IPR000086">
    <property type="entry name" value="NUDIX_hydrolase_dom"/>
</dbReference>
<dbReference type="Proteomes" id="UP000177025">
    <property type="component" value="Unassembled WGS sequence"/>
</dbReference>
<dbReference type="SUPFAM" id="SSF55811">
    <property type="entry name" value="Nudix"/>
    <property type="match status" value="1"/>
</dbReference>
<dbReference type="PROSITE" id="PS00893">
    <property type="entry name" value="NUDIX_BOX"/>
    <property type="match status" value="1"/>
</dbReference>
<sequence>MSDDLTGLAPAVAVVIKQNGKYLVIKRAKTTAENYWCPITGAVEPGESQAQAVIRESKEEMGVEVEPIQKIWECPTENKKYLLHWWLAKLITGEFKSAPDEVKDYKWLTAAEFSDLKLTFEADRYFFSNIAGNISDSI</sequence>
<evidence type="ECO:0000313" key="4">
    <source>
        <dbReference type="Proteomes" id="UP000177025"/>
    </source>
</evidence>
<dbReference type="PANTHER" id="PTHR43222:SF9">
    <property type="entry name" value="8-OXO-(D)GTP PHOSPHATASE"/>
    <property type="match status" value="1"/>
</dbReference>
<dbReference type="Gene3D" id="3.90.79.10">
    <property type="entry name" value="Nucleoside Triphosphate Pyrophosphohydrolase"/>
    <property type="match status" value="1"/>
</dbReference>
<accession>A0A1F4UE90</accession>
<evidence type="ECO:0000256" key="1">
    <source>
        <dbReference type="ARBA" id="ARBA00022801"/>
    </source>
</evidence>
<dbReference type="EMBL" id="MEUM01000029">
    <property type="protein sequence ID" value="OGC43275.1"/>
    <property type="molecule type" value="Genomic_DNA"/>
</dbReference>
<dbReference type="PROSITE" id="PS51462">
    <property type="entry name" value="NUDIX"/>
    <property type="match status" value="1"/>
</dbReference>
<dbReference type="InterPro" id="IPR020084">
    <property type="entry name" value="NUDIX_hydrolase_CS"/>
</dbReference>
<organism evidence="3 4">
    <name type="scientific">candidate division WOR-3 bacterium RBG_13_43_14</name>
    <dbReference type="NCBI Taxonomy" id="1802590"/>
    <lineage>
        <taxon>Bacteria</taxon>
        <taxon>Bacteria division WOR-3</taxon>
    </lineage>
</organism>
<dbReference type="Pfam" id="PF00293">
    <property type="entry name" value="NUDIX"/>
    <property type="match status" value="1"/>
</dbReference>
<gene>
    <name evidence="3" type="ORF">A2Y85_03275</name>
</gene>
<reference evidence="3 4" key="1">
    <citation type="journal article" date="2016" name="Nat. Commun.">
        <title>Thousands of microbial genomes shed light on interconnected biogeochemical processes in an aquifer system.</title>
        <authorList>
            <person name="Anantharaman K."/>
            <person name="Brown C.T."/>
            <person name="Hug L.A."/>
            <person name="Sharon I."/>
            <person name="Castelle C.J."/>
            <person name="Probst A.J."/>
            <person name="Thomas B.C."/>
            <person name="Singh A."/>
            <person name="Wilkins M.J."/>
            <person name="Karaoz U."/>
            <person name="Brodie E.L."/>
            <person name="Williams K.H."/>
            <person name="Hubbard S.S."/>
            <person name="Banfield J.F."/>
        </authorList>
    </citation>
    <scope>NUCLEOTIDE SEQUENCE [LARGE SCALE GENOMIC DNA]</scope>
</reference>
<name>A0A1F4UE90_UNCW3</name>
<dbReference type="PANTHER" id="PTHR43222">
    <property type="entry name" value="NUDIX HYDROLASE 23"/>
    <property type="match status" value="1"/>
</dbReference>
<feature type="domain" description="Nudix hydrolase" evidence="2">
    <location>
        <begin position="7"/>
        <end position="131"/>
    </location>
</feature>
<comment type="caution">
    <text evidence="3">The sequence shown here is derived from an EMBL/GenBank/DDBJ whole genome shotgun (WGS) entry which is preliminary data.</text>
</comment>
<dbReference type="InterPro" id="IPR015797">
    <property type="entry name" value="NUDIX_hydrolase-like_dom_sf"/>
</dbReference>
<keyword evidence="1" id="KW-0378">Hydrolase</keyword>
<evidence type="ECO:0000313" key="3">
    <source>
        <dbReference type="EMBL" id="OGC43275.1"/>
    </source>
</evidence>
<dbReference type="AlphaFoldDB" id="A0A1F4UE90"/>
<dbReference type="CDD" id="cd02883">
    <property type="entry name" value="NUDIX_Hydrolase"/>
    <property type="match status" value="1"/>
</dbReference>
<evidence type="ECO:0000259" key="2">
    <source>
        <dbReference type="PROSITE" id="PS51462"/>
    </source>
</evidence>
<protein>
    <recommendedName>
        <fullName evidence="2">Nudix hydrolase domain-containing protein</fullName>
    </recommendedName>
</protein>